<feature type="region of interest" description="Disordered" evidence="1">
    <location>
        <begin position="208"/>
        <end position="244"/>
    </location>
</feature>
<evidence type="ECO:0000313" key="3">
    <source>
        <dbReference type="Proteomes" id="UP000821866"/>
    </source>
</evidence>
<accession>A0A9J6E3R8</accession>
<name>A0A9J6E3R8_RHIMP</name>
<gene>
    <name evidence="2" type="ORF">HPB51_020728</name>
</gene>
<organism evidence="2 3">
    <name type="scientific">Rhipicephalus microplus</name>
    <name type="common">Cattle tick</name>
    <name type="synonym">Boophilus microplus</name>
    <dbReference type="NCBI Taxonomy" id="6941"/>
    <lineage>
        <taxon>Eukaryota</taxon>
        <taxon>Metazoa</taxon>
        <taxon>Ecdysozoa</taxon>
        <taxon>Arthropoda</taxon>
        <taxon>Chelicerata</taxon>
        <taxon>Arachnida</taxon>
        <taxon>Acari</taxon>
        <taxon>Parasitiformes</taxon>
        <taxon>Ixodida</taxon>
        <taxon>Ixodoidea</taxon>
        <taxon>Ixodidae</taxon>
        <taxon>Rhipicephalinae</taxon>
        <taxon>Rhipicephalus</taxon>
        <taxon>Boophilus</taxon>
    </lineage>
</organism>
<evidence type="ECO:0000256" key="1">
    <source>
        <dbReference type="SAM" id="MobiDB-lite"/>
    </source>
</evidence>
<sequence>MNSAVVSTALYHPSATGGSFRGSPRLPLAVALAGWSGVEAVRVNHRRNIVAADVASPECLRELFTKAQLNRIPVTTKEPADRRVSTGFVYGGAVTLPTQSCSEASSQPFLAGSAVASATLPRHASAPATSFAAALRPTHGGQPLQTSLCERRWGSLRNKSPLTKVQKEWKVASLMATAPTLLSSCAVRGVVCEESPEVQSYAATLKASPLSRSKAPAQPRTSPAARQLNQPAAHSTEVELPAAQPVKPIEDERDAHIRILVTALQYVLDYPRQPCAGTLHSCRQSATWCTSA</sequence>
<dbReference type="Proteomes" id="UP000821866">
    <property type="component" value="Chromosome 4"/>
</dbReference>
<protein>
    <submittedName>
        <fullName evidence="2">Uncharacterized protein</fullName>
    </submittedName>
</protein>
<proteinExistence type="predicted"/>
<dbReference type="AlphaFoldDB" id="A0A9J6E3R8"/>
<reference evidence="2" key="2">
    <citation type="submission" date="2021-09" db="EMBL/GenBank/DDBJ databases">
        <authorList>
            <person name="Jia N."/>
            <person name="Wang J."/>
            <person name="Shi W."/>
            <person name="Du L."/>
            <person name="Sun Y."/>
            <person name="Zhan W."/>
            <person name="Jiang J."/>
            <person name="Wang Q."/>
            <person name="Zhang B."/>
            <person name="Ji P."/>
            <person name="Sakyi L.B."/>
            <person name="Cui X."/>
            <person name="Yuan T."/>
            <person name="Jiang B."/>
            <person name="Yang W."/>
            <person name="Lam T.T.-Y."/>
            <person name="Chang Q."/>
            <person name="Ding S."/>
            <person name="Wang X."/>
            <person name="Zhu J."/>
            <person name="Ruan X."/>
            <person name="Zhao L."/>
            <person name="Wei J."/>
            <person name="Que T."/>
            <person name="Du C."/>
            <person name="Cheng J."/>
            <person name="Dai P."/>
            <person name="Han X."/>
            <person name="Huang E."/>
            <person name="Gao Y."/>
            <person name="Liu J."/>
            <person name="Shao H."/>
            <person name="Ye R."/>
            <person name="Li L."/>
            <person name="Wei W."/>
            <person name="Wang X."/>
            <person name="Wang C."/>
            <person name="Huo Q."/>
            <person name="Li W."/>
            <person name="Guo W."/>
            <person name="Chen H."/>
            <person name="Chen S."/>
            <person name="Zhou L."/>
            <person name="Zhou L."/>
            <person name="Ni X."/>
            <person name="Tian J."/>
            <person name="Zhou Y."/>
            <person name="Sheng Y."/>
            <person name="Liu T."/>
            <person name="Pan Y."/>
            <person name="Xia L."/>
            <person name="Li J."/>
            <person name="Zhao F."/>
            <person name="Cao W."/>
        </authorList>
    </citation>
    <scope>NUCLEOTIDE SEQUENCE</scope>
    <source>
        <strain evidence="2">Rmic-2018</strain>
        <tissue evidence="2">Larvae</tissue>
    </source>
</reference>
<evidence type="ECO:0000313" key="2">
    <source>
        <dbReference type="EMBL" id="KAH8028940.1"/>
    </source>
</evidence>
<keyword evidence="3" id="KW-1185">Reference proteome</keyword>
<comment type="caution">
    <text evidence="2">The sequence shown here is derived from an EMBL/GenBank/DDBJ whole genome shotgun (WGS) entry which is preliminary data.</text>
</comment>
<dbReference type="EMBL" id="JABSTU010000006">
    <property type="protein sequence ID" value="KAH8028940.1"/>
    <property type="molecule type" value="Genomic_DNA"/>
</dbReference>
<reference evidence="2" key="1">
    <citation type="journal article" date="2020" name="Cell">
        <title>Large-Scale Comparative Analyses of Tick Genomes Elucidate Their Genetic Diversity and Vector Capacities.</title>
        <authorList>
            <consortium name="Tick Genome and Microbiome Consortium (TIGMIC)"/>
            <person name="Jia N."/>
            <person name="Wang J."/>
            <person name="Shi W."/>
            <person name="Du L."/>
            <person name="Sun Y."/>
            <person name="Zhan W."/>
            <person name="Jiang J.F."/>
            <person name="Wang Q."/>
            <person name="Zhang B."/>
            <person name="Ji P."/>
            <person name="Bell-Sakyi L."/>
            <person name="Cui X.M."/>
            <person name="Yuan T.T."/>
            <person name="Jiang B.G."/>
            <person name="Yang W.F."/>
            <person name="Lam T.T."/>
            <person name="Chang Q.C."/>
            <person name="Ding S.J."/>
            <person name="Wang X.J."/>
            <person name="Zhu J.G."/>
            <person name="Ruan X.D."/>
            <person name="Zhao L."/>
            <person name="Wei J.T."/>
            <person name="Ye R.Z."/>
            <person name="Que T.C."/>
            <person name="Du C.H."/>
            <person name="Zhou Y.H."/>
            <person name="Cheng J.X."/>
            <person name="Dai P.F."/>
            <person name="Guo W.B."/>
            <person name="Han X.H."/>
            <person name="Huang E.J."/>
            <person name="Li L.F."/>
            <person name="Wei W."/>
            <person name="Gao Y.C."/>
            <person name="Liu J.Z."/>
            <person name="Shao H.Z."/>
            <person name="Wang X."/>
            <person name="Wang C.C."/>
            <person name="Yang T.C."/>
            <person name="Huo Q.B."/>
            <person name="Li W."/>
            <person name="Chen H.Y."/>
            <person name="Chen S.E."/>
            <person name="Zhou L.G."/>
            <person name="Ni X.B."/>
            <person name="Tian J.H."/>
            <person name="Sheng Y."/>
            <person name="Liu T."/>
            <person name="Pan Y.S."/>
            <person name="Xia L.Y."/>
            <person name="Li J."/>
            <person name="Zhao F."/>
            <person name="Cao W.C."/>
        </authorList>
    </citation>
    <scope>NUCLEOTIDE SEQUENCE</scope>
    <source>
        <strain evidence="2">Rmic-2018</strain>
    </source>
</reference>